<proteinExistence type="predicted"/>
<dbReference type="EMBL" id="JAGTTL010000003">
    <property type="protein sequence ID" value="KAK6325532.1"/>
    <property type="molecule type" value="Genomic_DNA"/>
</dbReference>
<sequence length="68" mass="7171">MSAAEHTPITACHLPQHHASTMPATMWAAGLSPTSWWSAKSMMGNRKLTSDLTGGLSSAAELSEAKMT</sequence>
<dbReference type="Proteomes" id="UP001356427">
    <property type="component" value="Unassembled WGS sequence"/>
</dbReference>
<reference evidence="1 2" key="1">
    <citation type="submission" date="2021-04" db="EMBL/GenBank/DDBJ databases">
        <authorList>
            <person name="De Guttry C."/>
            <person name="Zahm M."/>
            <person name="Klopp C."/>
            <person name="Cabau C."/>
            <person name="Louis A."/>
            <person name="Berthelot C."/>
            <person name="Parey E."/>
            <person name="Roest Crollius H."/>
            <person name="Montfort J."/>
            <person name="Robinson-Rechavi M."/>
            <person name="Bucao C."/>
            <person name="Bouchez O."/>
            <person name="Gislard M."/>
            <person name="Lluch J."/>
            <person name="Milhes M."/>
            <person name="Lampietro C."/>
            <person name="Lopez Roques C."/>
            <person name="Donnadieu C."/>
            <person name="Braasch I."/>
            <person name="Desvignes T."/>
            <person name="Postlethwait J."/>
            <person name="Bobe J."/>
            <person name="Wedekind C."/>
            <person name="Guiguen Y."/>
        </authorList>
    </citation>
    <scope>NUCLEOTIDE SEQUENCE [LARGE SCALE GENOMIC DNA]</scope>
    <source>
        <strain evidence="1">Cs_M1</strain>
        <tissue evidence="1">Blood</tissue>
    </source>
</reference>
<comment type="caution">
    <text evidence="1">The sequence shown here is derived from an EMBL/GenBank/DDBJ whole genome shotgun (WGS) entry which is preliminary data.</text>
</comment>
<organism evidence="1 2">
    <name type="scientific">Coregonus suidteri</name>
    <dbReference type="NCBI Taxonomy" id="861788"/>
    <lineage>
        <taxon>Eukaryota</taxon>
        <taxon>Metazoa</taxon>
        <taxon>Chordata</taxon>
        <taxon>Craniata</taxon>
        <taxon>Vertebrata</taxon>
        <taxon>Euteleostomi</taxon>
        <taxon>Actinopterygii</taxon>
        <taxon>Neopterygii</taxon>
        <taxon>Teleostei</taxon>
        <taxon>Protacanthopterygii</taxon>
        <taxon>Salmoniformes</taxon>
        <taxon>Salmonidae</taxon>
        <taxon>Coregoninae</taxon>
        <taxon>Coregonus</taxon>
    </lineage>
</organism>
<accession>A0AAN8MGR2</accession>
<protein>
    <submittedName>
        <fullName evidence="1">Uncharacterized protein</fullName>
    </submittedName>
</protein>
<dbReference type="AlphaFoldDB" id="A0AAN8MGR2"/>
<keyword evidence="2" id="KW-1185">Reference proteome</keyword>
<name>A0AAN8MGR2_9TELE</name>
<gene>
    <name evidence="1" type="ORF">J4Q44_G00048740</name>
</gene>
<evidence type="ECO:0000313" key="2">
    <source>
        <dbReference type="Proteomes" id="UP001356427"/>
    </source>
</evidence>
<evidence type="ECO:0000313" key="1">
    <source>
        <dbReference type="EMBL" id="KAK6325532.1"/>
    </source>
</evidence>